<dbReference type="SMART" id="SM00331">
    <property type="entry name" value="PP2C_SIG"/>
    <property type="match status" value="1"/>
</dbReference>
<dbReference type="Pfam" id="PF13581">
    <property type="entry name" value="HATPase_c_2"/>
    <property type="match status" value="1"/>
</dbReference>
<dbReference type="InterPro" id="IPR036890">
    <property type="entry name" value="HATPase_C_sf"/>
</dbReference>
<feature type="domain" description="PPM-type phosphatase" evidence="1">
    <location>
        <begin position="134"/>
        <end position="331"/>
    </location>
</feature>
<dbReference type="InterPro" id="IPR001932">
    <property type="entry name" value="PPM-type_phosphatase-like_dom"/>
</dbReference>
<dbReference type="RefSeq" id="WP_238243685.1">
    <property type="nucleotide sequence ID" value="NZ_BPQP01000024.1"/>
</dbReference>
<sequence>MISVPVTEASQVAEARRRATGLAQGLGFGEIATGRVAIVATELSTNLVKYGVSGEIVLNAFEDETGTGVEILALDKGTGLTNLADAMRDGHSTGGSAGTGLGAVLRQSQSFDIMSWPGKGTAILSRLTANPAPKDVDTAVQPFAGAVAVPLKGETVNGDAYCIRRHGAGWTVIVADGLGHGPEAAKASEEAVRLFRKYEHEAPGSILATVHSGLGHTRGGAVSVARYDPGSGLVTFAGIGNVAGAVVARGETRRTVSLAGTAGHVARRIQEFEYPLPVGGMFVLCSDGIGTGWSLEAYPGLVGAHPSLIAGVLYRDFTRVRDDATVVVVRGASS</sequence>
<reference evidence="2" key="1">
    <citation type="journal article" date="2021" name="Front. Microbiol.">
        <title>Comprehensive Comparative Genomics and Phenotyping of Methylobacterium Species.</title>
        <authorList>
            <person name="Alessa O."/>
            <person name="Ogura Y."/>
            <person name="Fujitani Y."/>
            <person name="Takami H."/>
            <person name="Hayashi T."/>
            <person name="Sahin N."/>
            <person name="Tani A."/>
        </authorList>
    </citation>
    <scope>NUCLEOTIDE SEQUENCE</scope>
    <source>
        <strain evidence="2">DSM 19015</strain>
    </source>
</reference>
<evidence type="ECO:0000259" key="1">
    <source>
        <dbReference type="SMART" id="SM00331"/>
    </source>
</evidence>
<gene>
    <name evidence="2" type="ORF">OCOJLMKI_1709</name>
</gene>
<evidence type="ECO:0000313" key="2">
    <source>
        <dbReference type="EMBL" id="GJD94507.1"/>
    </source>
</evidence>
<dbReference type="Gene3D" id="3.30.565.10">
    <property type="entry name" value="Histidine kinase-like ATPase, C-terminal domain"/>
    <property type="match status" value="1"/>
</dbReference>
<name>A0ABQ4RWD1_9HYPH</name>
<dbReference type="Proteomes" id="UP001055125">
    <property type="component" value="Unassembled WGS sequence"/>
</dbReference>
<accession>A0ABQ4RWD1</accession>
<dbReference type="PANTHER" id="PTHR35801">
    <property type="entry name" value="PHOSPHOSERINE PHOSPHATASE RSBX"/>
    <property type="match status" value="1"/>
</dbReference>
<keyword evidence="3" id="KW-1185">Reference proteome</keyword>
<reference evidence="2" key="2">
    <citation type="submission" date="2021-08" db="EMBL/GenBank/DDBJ databases">
        <authorList>
            <person name="Tani A."/>
            <person name="Ola A."/>
            <person name="Ogura Y."/>
            <person name="Katsura K."/>
            <person name="Hayashi T."/>
        </authorList>
    </citation>
    <scope>NUCLEOTIDE SEQUENCE</scope>
    <source>
        <strain evidence="2">DSM 19015</strain>
    </source>
</reference>
<dbReference type="EMBL" id="BPQP01000024">
    <property type="protein sequence ID" value="GJD94507.1"/>
    <property type="molecule type" value="Genomic_DNA"/>
</dbReference>
<dbReference type="SUPFAM" id="SSF55874">
    <property type="entry name" value="ATPase domain of HSP90 chaperone/DNA topoisomerase II/histidine kinase"/>
    <property type="match status" value="1"/>
</dbReference>
<dbReference type="SUPFAM" id="SSF81606">
    <property type="entry name" value="PP2C-like"/>
    <property type="match status" value="1"/>
</dbReference>
<protein>
    <recommendedName>
        <fullName evidence="1">PPM-type phosphatase domain-containing protein</fullName>
    </recommendedName>
</protein>
<dbReference type="PANTHER" id="PTHR35801:SF1">
    <property type="entry name" value="PHOSPHOSERINE PHOSPHATASE RSBX"/>
    <property type="match status" value="1"/>
</dbReference>
<proteinExistence type="predicted"/>
<evidence type="ECO:0000313" key="3">
    <source>
        <dbReference type="Proteomes" id="UP001055125"/>
    </source>
</evidence>
<comment type="caution">
    <text evidence="2">The sequence shown here is derived from an EMBL/GenBank/DDBJ whole genome shotgun (WGS) entry which is preliminary data.</text>
</comment>
<dbReference type="InterPro" id="IPR003594">
    <property type="entry name" value="HATPase_dom"/>
</dbReference>
<dbReference type="InterPro" id="IPR036457">
    <property type="entry name" value="PPM-type-like_dom_sf"/>
</dbReference>
<dbReference type="Pfam" id="PF07228">
    <property type="entry name" value="SpoIIE"/>
    <property type="match status" value="1"/>
</dbReference>
<organism evidence="2 3">
    <name type="scientific">Methylobacterium iners</name>
    <dbReference type="NCBI Taxonomy" id="418707"/>
    <lineage>
        <taxon>Bacteria</taxon>
        <taxon>Pseudomonadati</taxon>
        <taxon>Pseudomonadota</taxon>
        <taxon>Alphaproteobacteria</taxon>
        <taxon>Hyphomicrobiales</taxon>
        <taxon>Methylobacteriaceae</taxon>
        <taxon>Methylobacterium</taxon>
    </lineage>
</organism>
<dbReference type="Gene3D" id="3.60.40.10">
    <property type="entry name" value="PPM-type phosphatase domain"/>
    <property type="match status" value="1"/>
</dbReference>
<dbReference type="InterPro" id="IPR039248">
    <property type="entry name" value="Ptase_RsbX"/>
</dbReference>